<keyword evidence="12" id="KW-1185">Reference proteome</keyword>
<feature type="transmembrane region" description="Helical" evidence="9">
    <location>
        <begin position="124"/>
        <end position="142"/>
    </location>
</feature>
<evidence type="ECO:0000256" key="3">
    <source>
        <dbReference type="ARBA" id="ARBA00022448"/>
    </source>
</evidence>
<evidence type="ECO:0000256" key="8">
    <source>
        <dbReference type="ARBA" id="ARBA00023136"/>
    </source>
</evidence>
<keyword evidence="3 9" id="KW-0813">Transport</keyword>
<feature type="transmembrane region" description="Helical" evidence="9">
    <location>
        <begin position="12"/>
        <end position="30"/>
    </location>
</feature>
<evidence type="ECO:0000256" key="1">
    <source>
        <dbReference type="ARBA" id="ARBA00004651"/>
    </source>
</evidence>
<feature type="transmembrane region" description="Helical" evidence="9">
    <location>
        <begin position="344"/>
        <end position="364"/>
    </location>
</feature>
<evidence type="ECO:0000256" key="2">
    <source>
        <dbReference type="ARBA" id="ARBA00008540"/>
    </source>
</evidence>
<comment type="similarity">
    <text evidence="2 9">Belongs to the branched chain amino acid transporter family.</text>
</comment>
<dbReference type="RefSeq" id="WP_016930501.1">
    <property type="nucleotide sequence ID" value="NZ_CAJCFW010000031.1"/>
</dbReference>
<dbReference type="EMBL" id="JAVSOO010000009">
    <property type="protein sequence ID" value="MDT4286370.1"/>
    <property type="molecule type" value="Genomic_DNA"/>
</dbReference>
<evidence type="ECO:0000313" key="10">
    <source>
        <dbReference type="EMBL" id="AHX99853.1"/>
    </source>
</evidence>
<dbReference type="InterPro" id="IPR004685">
    <property type="entry name" value="Brnchd-chn_aa_trnsp_Livcs"/>
</dbReference>
<dbReference type="PANTHER" id="PTHR30588">
    <property type="entry name" value="BRANCHED-CHAIN AMINO ACID TRANSPORT SYSTEM 2 CARRIER PROTEIN"/>
    <property type="match status" value="1"/>
</dbReference>
<name>A0A028ZLS4_STAHA</name>
<protein>
    <recommendedName>
        <fullName evidence="9">Branched-chain amino acid transport system carrier protein</fullName>
    </recommendedName>
</protein>
<dbReference type="GO" id="GO:0015190">
    <property type="term" value="F:L-leucine transmembrane transporter activity"/>
    <property type="evidence" value="ECO:0007669"/>
    <property type="project" value="TreeGrafter"/>
</dbReference>
<evidence type="ECO:0000256" key="6">
    <source>
        <dbReference type="ARBA" id="ARBA00022970"/>
    </source>
</evidence>
<feature type="transmembrane region" description="Helical" evidence="9">
    <location>
        <begin position="84"/>
        <end position="104"/>
    </location>
</feature>
<dbReference type="STRING" id="1283.ShL2_00072"/>
<gene>
    <name evidence="11" type="primary">brnQ</name>
    <name evidence="11" type="ORF">RO950_04980</name>
    <name evidence="10" type="ORF">SHP0144</name>
</gene>
<reference evidence="10" key="1">
    <citation type="submission" date="2013-03" db="EMBL/GenBank/DDBJ databases">
        <authorList>
            <person name="Borui P."/>
            <person name="Yunsong Y."/>
        </authorList>
    </citation>
    <scope>NUCLEOTIDE SEQUENCE</scope>
    <source>
        <strain evidence="10">SH32</strain>
    </source>
</reference>
<dbReference type="AlphaFoldDB" id="A0A028ZLS4"/>
<dbReference type="GO" id="GO:0005304">
    <property type="term" value="F:L-valine transmembrane transporter activity"/>
    <property type="evidence" value="ECO:0007669"/>
    <property type="project" value="TreeGrafter"/>
</dbReference>
<keyword evidence="8 9" id="KW-0472">Membrane</keyword>
<feature type="transmembrane region" description="Helical" evidence="9">
    <location>
        <begin position="42"/>
        <end position="64"/>
    </location>
</feature>
<sequence length="453" mass="49291">MMKQKLSIKENIFIGSMLFGLFFGAGNLIFPIHLGQTAGENVWLANLGFLITAIGLPFLGIVAIGISKTNGVFDISSRVSKGYAYAFTIALYLVIGPFFALPRLATTSYEIAFSPFISAGTGKVVLPIFSILFFLIAWFFSRKPSKILDYIGKFLNPVFLVLLGIVVVLAFIKPMGGISHAPVSANYSDSVLLKGFIDGYNTLDALASLAFGIIIVTTIKKLGITNPNGIAKETFKSGFISIVGMGVIYTLLALMGTMSLGHFKVSENGGIALAQIAQHYLGDYGIIILSLIIIVACLKTAIGLITAFSETFTELFPKMNYLWLATGVAILACIFANVGLTKIIMYSTPVLMFIYPLAITLILLTLVSPLFNHSTIVYKFTTFFTMFAAFFDGVNASPEFFAKTSFAQALISFAERYLPFFTIGMGWIVPAIIGFVVGLIVYLIRSRRQTQTQ</sequence>
<reference evidence="10" key="2">
    <citation type="journal article" date="2014" name="PLoS ONE">
        <title>Characterization of the staphylococcal cassette chromosome composite island of Staphylococcus haemolyticus SH32, a methicillin-resistant clinical isolate from China.</title>
        <authorList>
            <person name="Yu D."/>
            <person name="Pi B."/>
            <person name="Chen Y."/>
            <person name="Wang Y."/>
            <person name="Ruan Z."/>
            <person name="Otto M."/>
            <person name="Yu Y."/>
        </authorList>
    </citation>
    <scope>NUCLEOTIDE SEQUENCE</scope>
    <source>
        <strain evidence="10">SH32</strain>
    </source>
</reference>
<feature type="transmembrane region" description="Helical" evidence="9">
    <location>
        <begin position="200"/>
        <end position="219"/>
    </location>
</feature>
<proteinExistence type="inferred from homology"/>
<organism evidence="10">
    <name type="scientific">Staphylococcus haemolyticus</name>
    <dbReference type="NCBI Taxonomy" id="1283"/>
    <lineage>
        <taxon>Bacteria</taxon>
        <taxon>Bacillati</taxon>
        <taxon>Bacillota</taxon>
        <taxon>Bacilli</taxon>
        <taxon>Bacillales</taxon>
        <taxon>Staphylococcaceae</taxon>
        <taxon>Staphylococcus</taxon>
    </lineage>
</organism>
<dbReference type="PATRIC" id="fig|1283.47.peg.824"/>
<evidence type="ECO:0000256" key="9">
    <source>
        <dbReference type="RuleBase" id="RU362122"/>
    </source>
</evidence>
<evidence type="ECO:0000256" key="5">
    <source>
        <dbReference type="ARBA" id="ARBA00022692"/>
    </source>
</evidence>
<reference evidence="11 12" key="3">
    <citation type="submission" date="2023-08" db="EMBL/GenBank/DDBJ databases">
        <title>Genomic surveillance of Staphylococcus haemolyticus neonatal outbreak in southern France.</title>
        <authorList>
            <person name="Magnan C."/>
            <person name="Morsli M."/>
            <person name="Thiery B."/>
            <person name="Salipante F."/>
            <person name="Attar J."/>
            <person name="Massimo D.M."/>
            <person name="Ory J."/>
            <person name="Pantel A."/>
            <person name="Lavigne J.-P."/>
        </authorList>
    </citation>
    <scope>NUCLEOTIDE SEQUENCE [LARGE SCALE GENOMIC DNA]</scope>
    <source>
        <strain evidence="11 12">NSH026</strain>
    </source>
</reference>
<dbReference type="PANTHER" id="PTHR30588:SF0">
    <property type="entry name" value="BRANCHED-CHAIN AMINO ACID PERMEASE BRNQ"/>
    <property type="match status" value="1"/>
</dbReference>
<dbReference type="GO" id="GO:0015818">
    <property type="term" value="P:isoleucine transport"/>
    <property type="evidence" value="ECO:0007669"/>
    <property type="project" value="TreeGrafter"/>
</dbReference>
<dbReference type="NCBIfam" id="TIGR00796">
    <property type="entry name" value="livcs"/>
    <property type="match status" value="1"/>
</dbReference>
<evidence type="ECO:0000256" key="4">
    <source>
        <dbReference type="ARBA" id="ARBA00022475"/>
    </source>
</evidence>
<feature type="transmembrane region" description="Helical" evidence="9">
    <location>
        <begin position="376"/>
        <end position="397"/>
    </location>
</feature>
<keyword evidence="7 9" id="KW-1133">Transmembrane helix</keyword>
<dbReference type="Pfam" id="PF05525">
    <property type="entry name" value="Branch_AA_trans"/>
    <property type="match status" value="1"/>
</dbReference>
<feature type="transmembrane region" description="Helical" evidence="9">
    <location>
        <begin position="417"/>
        <end position="444"/>
    </location>
</feature>
<dbReference type="Proteomes" id="UP001269271">
    <property type="component" value="Unassembled WGS sequence"/>
</dbReference>
<evidence type="ECO:0000313" key="11">
    <source>
        <dbReference type="EMBL" id="MDT4286370.1"/>
    </source>
</evidence>
<feature type="transmembrane region" description="Helical" evidence="9">
    <location>
        <begin position="284"/>
        <end position="308"/>
    </location>
</feature>
<dbReference type="GO" id="GO:0005886">
    <property type="term" value="C:plasma membrane"/>
    <property type="evidence" value="ECO:0007669"/>
    <property type="project" value="UniProtKB-SubCell"/>
</dbReference>
<keyword evidence="4" id="KW-1003">Cell membrane</keyword>
<dbReference type="EMBL" id="KF006347">
    <property type="protein sequence ID" value="AHX99853.1"/>
    <property type="molecule type" value="Genomic_DNA"/>
</dbReference>
<keyword evidence="5 9" id="KW-0812">Transmembrane</keyword>
<comment type="subcellular location">
    <subcellularLocation>
        <location evidence="1 9">Cell membrane</location>
        <topology evidence="1 9">Multi-pass membrane protein</topology>
    </subcellularLocation>
</comment>
<feature type="transmembrane region" description="Helical" evidence="9">
    <location>
        <begin position="239"/>
        <end position="264"/>
    </location>
</feature>
<dbReference type="GO" id="GO:0015188">
    <property type="term" value="F:L-isoleucine transmembrane transporter activity"/>
    <property type="evidence" value="ECO:0007669"/>
    <property type="project" value="TreeGrafter"/>
</dbReference>
<feature type="transmembrane region" description="Helical" evidence="9">
    <location>
        <begin position="154"/>
        <end position="172"/>
    </location>
</feature>
<dbReference type="GO" id="GO:0015820">
    <property type="term" value="P:L-leucine transport"/>
    <property type="evidence" value="ECO:0007669"/>
    <property type="project" value="TreeGrafter"/>
</dbReference>
<evidence type="ECO:0000256" key="7">
    <source>
        <dbReference type="ARBA" id="ARBA00022989"/>
    </source>
</evidence>
<accession>A0A028ZLS4</accession>
<keyword evidence="6 9" id="KW-0029">Amino-acid transport</keyword>
<evidence type="ECO:0000313" key="12">
    <source>
        <dbReference type="Proteomes" id="UP001269271"/>
    </source>
</evidence>
<comment type="function">
    <text evidence="9">Component of the transport system for branched-chain amino acids.</text>
</comment>
<feature type="transmembrane region" description="Helical" evidence="9">
    <location>
        <begin position="320"/>
        <end position="338"/>
    </location>
</feature>